<keyword evidence="2" id="KW-0560">Oxidoreductase</keyword>
<sequence>MRIAREEIFGPVLSIMSYDSEEEAIKIANDTPFGLAGFVQSKDVERARIVANRIRAGRVNGAPFDRSLPFGGYKQSGNGREFGIFGFKEYLEVKAILGH</sequence>
<gene>
    <name evidence="4" type="ORF">LMTR13_05260</name>
</gene>
<evidence type="ECO:0000256" key="2">
    <source>
        <dbReference type="ARBA" id="ARBA00023002"/>
    </source>
</evidence>
<dbReference type="STRING" id="1274631.LMTR13_05260"/>
<evidence type="ECO:0000313" key="4">
    <source>
        <dbReference type="EMBL" id="ANV99667.1"/>
    </source>
</evidence>
<dbReference type="InterPro" id="IPR016161">
    <property type="entry name" value="Ald_DH/histidinol_DH"/>
</dbReference>
<dbReference type="Pfam" id="PF00171">
    <property type="entry name" value="Aldedh"/>
    <property type="match status" value="1"/>
</dbReference>
<dbReference type="InterPro" id="IPR016163">
    <property type="entry name" value="Ald_DH_C"/>
</dbReference>
<dbReference type="Proteomes" id="UP000092839">
    <property type="component" value="Chromosome"/>
</dbReference>
<name>A0A1B1UA71_9BRAD</name>
<dbReference type="PANTHER" id="PTHR42804">
    <property type="entry name" value="ALDEHYDE DEHYDROGENASE"/>
    <property type="match status" value="1"/>
</dbReference>
<comment type="similarity">
    <text evidence="1">Belongs to the aldehyde dehydrogenase family.</text>
</comment>
<evidence type="ECO:0000259" key="3">
    <source>
        <dbReference type="Pfam" id="PF00171"/>
    </source>
</evidence>
<dbReference type="InterPro" id="IPR016162">
    <property type="entry name" value="Ald_DH_N"/>
</dbReference>
<dbReference type="Gene3D" id="3.40.605.10">
    <property type="entry name" value="Aldehyde Dehydrogenase, Chain A, domain 1"/>
    <property type="match status" value="1"/>
</dbReference>
<dbReference type="KEGG" id="bic:LMTR13_05260"/>
<dbReference type="AlphaFoldDB" id="A0A1B1UA71"/>
<organism evidence="4 5">
    <name type="scientific">Bradyrhizobium icense</name>
    <dbReference type="NCBI Taxonomy" id="1274631"/>
    <lineage>
        <taxon>Bacteria</taxon>
        <taxon>Pseudomonadati</taxon>
        <taxon>Pseudomonadota</taxon>
        <taxon>Alphaproteobacteria</taxon>
        <taxon>Hyphomicrobiales</taxon>
        <taxon>Nitrobacteraceae</taxon>
        <taxon>Bradyrhizobium</taxon>
    </lineage>
</organism>
<dbReference type="GO" id="GO:0016620">
    <property type="term" value="F:oxidoreductase activity, acting on the aldehyde or oxo group of donors, NAD or NADP as acceptor"/>
    <property type="evidence" value="ECO:0007669"/>
    <property type="project" value="InterPro"/>
</dbReference>
<proteinExistence type="inferred from homology"/>
<reference evidence="4 5" key="1">
    <citation type="submission" date="2016-07" db="EMBL/GenBank/DDBJ databases">
        <title>Complete genome sequence of Bradyrhizobium icense LMTR 13T, a potential inoculant strain isolated from lima bean (Phaseolus lunatus) in Peru.</title>
        <authorList>
            <person name="Ormeno-Orrillo E."/>
            <person name="Duran D."/>
            <person name="Rogel M.A."/>
            <person name="Rey L."/>
            <person name="Imperial J."/>
            <person name="Ruiz-Argueso T."/>
            <person name="Martinez-Romero E."/>
        </authorList>
    </citation>
    <scope>NUCLEOTIDE SEQUENCE [LARGE SCALE GENOMIC DNA]</scope>
    <source>
        <strain evidence="4 5">LMTR 13</strain>
    </source>
</reference>
<accession>A0A1B1UA71</accession>
<feature type="domain" description="Aldehyde dehydrogenase" evidence="3">
    <location>
        <begin position="1"/>
        <end position="96"/>
    </location>
</feature>
<dbReference type="InterPro" id="IPR015590">
    <property type="entry name" value="Aldehyde_DH_dom"/>
</dbReference>
<protein>
    <recommendedName>
        <fullName evidence="3">Aldehyde dehydrogenase domain-containing protein</fullName>
    </recommendedName>
</protein>
<dbReference type="PANTHER" id="PTHR42804:SF1">
    <property type="entry name" value="ALDEHYDE DEHYDROGENASE-RELATED"/>
    <property type="match status" value="1"/>
</dbReference>
<dbReference type="SUPFAM" id="SSF53720">
    <property type="entry name" value="ALDH-like"/>
    <property type="match status" value="1"/>
</dbReference>
<evidence type="ECO:0000256" key="1">
    <source>
        <dbReference type="ARBA" id="ARBA00009986"/>
    </source>
</evidence>
<evidence type="ECO:0000313" key="5">
    <source>
        <dbReference type="Proteomes" id="UP000092839"/>
    </source>
</evidence>
<dbReference type="Gene3D" id="3.40.309.10">
    <property type="entry name" value="Aldehyde Dehydrogenase, Chain A, domain 2"/>
    <property type="match status" value="1"/>
</dbReference>
<keyword evidence="5" id="KW-1185">Reference proteome</keyword>
<dbReference type="EMBL" id="CP016428">
    <property type="protein sequence ID" value="ANV99667.1"/>
    <property type="molecule type" value="Genomic_DNA"/>
</dbReference>